<sequence>MGRMTSPRARSKALDRPAIDNLFTVVRERRKKHAELPPPVVATEEESPRAHLDATETVDQSFTVPIHWV</sequence>
<keyword evidence="2" id="KW-1185">Reference proteome</keyword>
<comment type="caution">
    <text evidence="1">The sequence shown here is derived from an EMBL/GenBank/DDBJ whole genome shotgun (WGS) entry which is preliminary data.</text>
</comment>
<dbReference type="EMBL" id="JANSHE010001562">
    <property type="protein sequence ID" value="KAJ3002082.1"/>
    <property type="molecule type" value="Genomic_DNA"/>
</dbReference>
<proteinExistence type="predicted"/>
<gene>
    <name evidence="1" type="ORF">NUW54_g6040</name>
</gene>
<name>A0ACC1PTF4_9APHY</name>
<reference evidence="1" key="1">
    <citation type="submission" date="2022-08" db="EMBL/GenBank/DDBJ databases">
        <title>Genome Sequence of Pycnoporus sanguineus.</title>
        <authorList>
            <person name="Buettner E."/>
        </authorList>
    </citation>
    <scope>NUCLEOTIDE SEQUENCE</scope>
    <source>
        <strain evidence="1">CG-C14</strain>
    </source>
</reference>
<accession>A0ACC1PTF4</accession>
<evidence type="ECO:0000313" key="1">
    <source>
        <dbReference type="EMBL" id="KAJ3002082.1"/>
    </source>
</evidence>
<dbReference type="Proteomes" id="UP001144978">
    <property type="component" value="Unassembled WGS sequence"/>
</dbReference>
<organism evidence="1 2">
    <name type="scientific">Trametes sanguinea</name>
    <dbReference type="NCBI Taxonomy" id="158606"/>
    <lineage>
        <taxon>Eukaryota</taxon>
        <taxon>Fungi</taxon>
        <taxon>Dikarya</taxon>
        <taxon>Basidiomycota</taxon>
        <taxon>Agaricomycotina</taxon>
        <taxon>Agaricomycetes</taxon>
        <taxon>Polyporales</taxon>
        <taxon>Polyporaceae</taxon>
        <taxon>Trametes</taxon>
    </lineage>
</organism>
<protein>
    <submittedName>
        <fullName evidence="1">Uncharacterized protein</fullName>
    </submittedName>
</protein>
<evidence type="ECO:0000313" key="2">
    <source>
        <dbReference type="Proteomes" id="UP001144978"/>
    </source>
</evidence>